<dbReference type="Gene3D" id="2.60.40.1180">
    <property type="entry name" value="Golgi alpha-mannosidase II"/>
    <property type="match status" value="1"/>
</dbReference>
<keyword evidence="5" id="KW-1185">Reference proteome</keyword>
<protein>
    <recommendedName>
        <fullName evidence="3">Alpha galactosidase C-terminal domain-containing protein</fullName>
    </recommendedName>
</protein>
<evidence type="ECO:0000313" key="4">
    <source>
        <dbReference type="EMBL" id="SEN24063.1"/>
    </source>
</evidence>
<evidence type="ECO:0000256" key="1">
    <source>
        <dbReference type="ARBA" id="ARBA00022801"/>
    </source>
</evidence>
<organism evidence="4 5">
    <name type="scientific">Chitinophaga rupis</name>
    <dbReference type="NCBI Taxonomy" id="573321"/>
    <lineage>
        <taxon>Bacteria</taxon>
        <taxon>Pseudomonadati</taxon>
        <taxon>Bacteroidota</taxon>
        <taxon>Chitinophagia</taxon>
        <taxon>Chitinophagales</taxon>
        <taxon>Chitinophagaceae</taxon>
        <taxon>Chitinophaga</taxon>
    </lineage>
</organism>
<dbReference type="EMBL" id="FOBB01000009">
    <property type="protein sequence ID" value="SEN24063.1"/>
    <property type="molecule type" value="Genomic_DNA"/>
</dbReference>
<dbReference type="STRING" id="573321.SAMN04488505_10955"/>
<dbReference type="Pfam" id="PF17801">
    <property type="entry name" value="Melibiase_C"/>
    <property type="match status" value="1"/>
</dbReference>
<sequence length="727" mass="80694">MFARQLSAQQVQDSKDSLVLSNAQAKVVVNHASGKVSYYFQNGVQLQNTTAYVEDVYAGYLGTADFSSHTATTDVVQGTLGKGISLRLVHADDKQPLSLIQHIILYENQPFLLISVEAISGKAAKALPETRNISPLSVSAAQKGRVTIPGTEPRILDVPFDNDNWVKVLAQSWPADAAKPVRGISYEFASLYDNNTFAGLVTGSITHDFWKTGITYKTDAEKGVLDTFNIYGGAATEDNKALPAAYGGLDGTHDHTLHGTMQGETVYSPVIYLAATEDTRKDFVGYGKVNVLQAGRLDWQGYAPFYWNSFGVEGVLGYEKVMMPPGVAKISDFIYTLNNFNKYAKPVLSIDSYDQSIYTTDLLASLGKYGKKKNQQLGFYFIPFAVWTWKNSMDQTKLNGTEVLLRDVVLKDKNHQPIAYKDGDWGAFAIDPTHPAVREYIIGQLKKAKAINASFIKIDFLTAGSLESTTRYDKHVRTGMQAYDQGMRMLKGLVDSIMGPDIFITMAISPMFPHQYAHTRFVSTDVYSHLRDDQPGFPGWGSTESSLASGSHLWWMQGTLWPYTNLDVAIMKHFQKNPDLTEQEIKVRLYAMMVMGSILGDGSDFRDKIAAERAQRYLNNPEICAFFSQPKVFTPQRMADGETLDQQLSFYLKSDTAMLAAFNFATQKDFKETFNIKDIGLDNTHAYTITDLLTGRSLGQVTRGQASISLTVPVKDALLVKLVPVHD</sequence>
<keyword evidence="1" id="KW-0378">Hydrolase</keyword>
<proteinExistence type="predicted"/>
<dbReference type="SUPFAM" id="SSF51445">
    <property type="entry name" value="(Trans)glycosidases"/>
    <property type="match status" value="1"/>
</dbReference>
<dbReference type="Proteomes" id="UP000198984">
    <property type="component" value="Unassembled WGS sequence"/>
</dbReference>
<dbReference type="Gene3D" id="3.20.20.70">
    <property type="entry name" value="Aldolase class I"/>
    <property type="match status" value="1"/>
</dbReference>
<evidence type="ECO:0000313" key="5">
    <source>
        <dbReference type="Proteomes" id="UP000198984"/>
    </source>
</evidence>
<dbReference type="InterPro" id="IPR013780">
    <property type="entry name" value="Glyco_hydro_b"/>
</dbReference>
<dbReference type="InterPro" id="IPR017853">
    <property type="entry name" value="GH"/>
</dbReference>
<name>A0A1H8EX43_9BACT</name>
<gene>
    <name evidence="4" type="ORF">SAMN04488505_10955</name>
</gene>
<accession>A0A1H8EX43</accession>
<evidence type="ECO:0000259" key="3">
    <source>
        <dbReference type="Pfam" id="PF17801"/>
    </source>
</evidence>
<dbReference type="InterPro" id="IPR041233">
    <property type="entry name" value="Melibiase_C"/>
</dbReference>
<feature type="domain" description="Alpha galactosidase C-terminal" evidence="3">
    <location>
        <begin position="653"/>
        <end position="722"/>
    </location>
</feature>
<dbReference type="InterPro" id="IPR013785">
    <property type="entry name" value="Aldolase_TIM"/>
</dbReference>
<dbReference type="AlphaFoldDB" id="A0A1H8EX43"/>
<dbReference type="GO" id="GO:0016798">
    <property type="term" value="F:hydrolase activity, acting on glycosyl bonds"/>
    <property type="evidence" value="ECO:0007669"/>
    <property type="project" value="UniProtKB-KW"/>
</dbReference>
<reference evidence="4 5" key="1">
    <citation type="submission" date="2016-10" db="EMBL/GenBank/DDBJ databases">
        <authorList>
            <person name="de Groot N.N."/>
        </authorList>
    </citation>
    <scope>NUCLEOTIDE SEQUENCE [LARGE SCALE GENOMIC DNA]</scope>
    <source>
        <strain evidence="4 5">DSM 21039</strain>
    </source>
</reference>
<keyword evidence="2" id="KW-0326">Glycosidase</keyword>
<evidence type="ECO:0000256" key="2">
    <source>
        <dbReference type="ARBA" id="ARBA00023295"/>
    </source>
</evidence>